<keyword evidence="2" id="KW-0812">Transmembrane</keyword>
<dbReference type="OrthoDB" id="6157012at2759"/>
<keyword evidence="2" id="KW-0472">Membrane</keyword>
<reference evidence="3" key="1">
    <citation type="submission" date="2020-11" db="EMBL/GenBank/DDBJ databases">
        <authorList>
            <person name="Tran Van P."/>
        </authorList>
    </citation>
    <scope>NUCLEOTIDE SEQUENCE</scope>
</reference>
<dbReference type="EMBL" id="OB661525">
    <property type="protein sequence ID" value="CAD7228408.1"/>
    <property type="molecule type" value="Genomic_DNA"/>
</dbReference>
<evidence type="ECO:0000256" key="1">
    <source>
        <dbReference type="SAM" id="MobiDB-lite"/>
    </source>
</evidence>
<gene>
    <name evidence="3" type="ORF">CTOB1V02_LOCUS6291</name>
</gene>
<dbReference type="AlphaFoldDB" id="A0A7R8ZNM5"/>
<keyword evidence="2" id="KW-1133">Transmembrane helix</keyword>
<proteinExistence type="predicted"/>
<feature type="region of interest" description="Disordered" evidence="1">
    <location>
        <begin position="156"/>
        <end position="179"/>
    </location>
</feature>
<accession>A0A7R8ZNM5</accession>
<name>A0A7R8ZNM5_9CRUS</name>
<evidence type="ECO:0000256" key="2">
    <source>
        <dbReference type="SAM" id="Phobius"/>
    </source>
</evidence>
<feature type="transmembrane region" description="Helical" evidence="2">
    <location>
        <begin position="24"/>
        <end position="44"/>
    </location>
</feature>
<organism evidence="3">
    <name type="scientific">Cyprideis torosa</name>
    <dbReference type="NCBI Taxonomy" id="163714"/>
    <lineage>
        <taxon>Eukaryota</taxon>
        <taxon>Metazoa</taxon>
        <taxon>Ecdysozoa</taxon>
        <taxon>Arthropoda</taxon>
        <taxon>Crustacea</taxon>
        <taxon>Oligostraca</taxon>
        <taxon>Ostracoda</taxon>
        <taxon>Podocopa</taxon>
        <taxon>Podocopida</taxon>
        <taxon>Cytherocopina</taxon>
        <taxon>Cytheroidea</taxon>
        <taxon>Cytherideidae</taxon>
        <taxon>Cyprideis</taxon>
    </lineage>
</organism>
<sequence length="302" mass="34570">MSGVHQFQYHGKQGSPVPDDEKNAVLYIIVVLSFYSLGIVIMMVKYMKKHDRQMEDFNYQDYIQAQRNRMTQARWRPLNRLALSALNTANVIPQTVSKERRVTYLLTRNQRSEICYPGSSALFKMAHHSLKLLWGTWVVVYLLYLNFSHGIPASTSGDDPPVPLQPDPQPPQPLAPSNETDNCTEFGNNCMECLAKSCFFSYCEGTADICTKEKPNPTEACPSPFSGNPKECECGSSNTSHYDAHPTNIHHVKFYYNHYSSHHDHSGNDHLSNHYNHIHHNHHFDFYNHTDDLNSDDEYTGT</sequence>
<evidence type="ECO:0000313" key="3">
    <source>
        <dbReference type="EMBL" id="CAD7228408.1"/>
    </source>
</evidence>
<feature type="compositionally biased region" description="Pro residues" evidence="1">
    <location>
        <begin position="160"/>
        <end position="174"/>
    </location>
</feature>
<protein>
    <submittedName>
        <fullName evidence="3">Uncharacterized protein</fullName>
    </submittedName>
</protein>